<evidence type="ECO:0000256" key="8">
    <source>
        <dbReference type="PROSITE-ProRule" id="PRU01360"/>
    </source>
</evidence>
<dbReference type="Pfam" id="PF07715">
    <property type="entry name" value="Plug"/>
    <property type="match status" value="1"/>
</dbReference>
<feature type="domain" description="TonB-dependent receptor plug" evidence="12">
    <location>
        <begin position="100"/>
        <end position="214"/>
    </location>
</feature>
<dbReference type="InterPro" id="IPR036942">
    <property type="entry name" value="Beta-barrel_TonB_sf"/>
</dbReference>
<evidence type="ECO:0000313" key="13">
    <source>
        <dbReference type="EMBL" id="TRD11802.1"/>
    </source>
</evidence>
<evidence type="ECO:0000256" key="3">
    <source>
        <dbReference type="ARBA" id="ARBA00022452"/>
    </source>
</evidence>
<dbReference type="SUPFAM" id="SSF56935">
    <property type="entry name" value="Porins"/>
    <property type="match status" value="1"/>
</dbReference>
<keyword evidence="4 8" id="KW-0812">Transmembrane</keyword>
<dbReference type="InterPro" id="IPR039426">
    <property type="entry name" value="TonB-dep_rcpt-like"/>
</dbReference>
<dbReference type="Gene3D" id="2.40.170.20">
    <property type="entry name" value="TonB-dependent receptor, beta-barrel domain"/>
    <property type="match status" value="1"/>
</dbReference>
<dbReference type="InterPro" id="IPR037066">
    <property type="entry name" value="Plug_dom_sf"/>
</dbReference>
<reference evidence="13 14" key="1">
    <citation type="submission" date="2019-06" db="EMBL/GenBank/DDBJ databases">
        <title>Erythrobacter insulae sp. nov., isolated from a tidal flat.</title>
        <authorList>
            <person name="Yoon J.-H."/>
        </authorList>
    </citation>
    <scope>NUCLEOTIDE SEQUENCE [LARGE SCALE GENOMIC DNA]</scope>
    <source>
        <strain evidence="13 14">JBTF-M21</strain>
    </source>
</reference>
<protein>
    <submittedName>
        <fullName evidence="13">TonB-dependent receptor</fullName>
    </submittedName>
</protein>
<proteinExistence type="inferred from homology"/>
<dbReference type="Gene3D" id="2.170.130.10">
    <property type="entry name" value="TonB-dependent receptor, plug domain"/>
    <property type="match status" value="1"/>
</dbReference>
<evidence type="ECO:0000256" key="2">
    <source>
        <dbReference type="ARBA" id="ARBA00022448"/>
    </source>
</evidence>
<accession>A0A547PCE0</accession>
<dbReference type="PANTHER" id="PTHR47234:SF2">
    <property type="entry name" value="TONB-DEPENDENT RECEPTOR"/>
    <property type="match status" value="1"/>
</dbReference>
<comment type="similarity">
    <text evidence="8 9">Belongs to the TonB-dependent receptor family.</text>
</comment>
<sequence>MSARAAEAQRRCGSSLTRSGHTSERAAMQQKGPSNVMTKQTLKNSSPIRLSRHALLLAAASAMPFAAHAQEAPDQDTPEAEGEAIVVVGSRIARDPNIGSPAPILAVEAKQLAQSGTADVVDVLRDIPALSTSTSTEGSIDGVFGSAVGQATLNLRGLGAGRTLVLVNGRRHVSGVAGAQIVDINSIPTALVERVETLTGGASSIYGADAVTGVVNFVLKDDFEGLQANVQSGISSEGDAFRINGDLTWGANFADGRGNITISGEYARADELRFGERSFSRDNGLFDDQANPALFFQTGELGADTPNFNANGAILGGLIDTDATGFTPTATELALINRALNAPRRFIAGDPRFSLSSAGGIVAPGDIGLSDGPDINNNGTADCLESAVGYNSTFNPGAFGLAGGCAVINADGSLSVYQDGQITGLFNQFGGDGIQNNFNSNSLIPETERWSVNANLNYEISPEAIVFFEGKYVSNAAEFQAQPNTFYDLLTIRADNPFITGDLQDFVAPLFFGDGVQEGLYLTRDPTDLGPNRNRNEFETLRFVAGVKGDITDHFNYEISANYGKFNQTTLDANRVILDRFYAAIDVISDPISGNPICRSDVDPTAPATTPFGIPAGDPGFFTFNPGDGSCKPANVLGGVGAISQEAIDFITATIVNEFQLEQMVFSAIFAGDTGAFFELPGGPVGFAGGFEFREEQSTSNFDPLVLGILPVTTPDGNAGDLVRDLPNAQNSLVFDPSTTINNAGGEFTVAEVFGEIRLPFLQGVPFAETLEVSAAGRYSDYSTAGGNFTWNVNGLYAPVEDILFRGTYSRAVRAPNINELFNPAQGAFFRPVDPCDAGNLQSAPDAALRQANCTAFFNTINFDPRDPNGDGFEADGVTAIGPNSPYVYVDPLTARFSGSISGNEDLNVETATTWTVGAQFTPSFFPGFIASVDYYNIEIEDAISTVSAQDIVDNCVDSSSINNSFCNLFDRSGNSGGFTFLRQTSLNFARLETSGVEFSARYSFDLADHGFTLAGSGTYVEKLNNFFDPSDLTLVDPELGELQRPEWAGRASLTWDWDRLSVTWGTTYLDGQALRSVEIEDVGTTANDLFSPTNGLTKETFIHDISFSYEVSDMFNVYGGVNNVFNESPFVTEQAYPVSPVGTLFFMGIRATM</sequence>
<keyword evidence="14" id="KW-1185">Reference proteome</keyword>
<dbReference type="EMBL" id="VHJK01000001">
    <property type="protein sequence ID" value="TRD11802.1"/>
    <property type="molecule type" value="Genomic_DNA"/>
</dbReference>
<evidence type="ECO:0000256" key="5">
    <source>
        <dbReference type="ARBA" id="ARBA00023077"/>
    </source>
</evidence>
<dbReference type="Pfam" id="PF00593">
    <property type="entry name" value="TonB_dep_Rec_b-barrel"/>
    <property type="match status" value="1"/>
</dbReference>
<dbReference type="AlphaFoldDB" id="A0A547PCE0"/>
<evidence type="ECO:0000256" key="6">
    <source>
        <dbReference type="ARBA" id="ARBA00023136"/>
    </source>
</evidence>
<feature type="domain" description="TonB-dependent receptor-like beta-barrel" evidence="11">
    <location>
        <begin position="535"/>
        <end position="1125"/>
    </location>
</feature>
<keyword evidence="3 8" id="KW-1134">Transmembrane beta strand</keyword>
<dbReference type="InterPro" id="IPR000531">
    <property type="entry name" value="Beta-barrel_TonB"/>
</dbReference>
<evidence type="ECO:0000256" key="9">
    <source>
        <dbReference type="RuleBase" id="RU003357"/>
    </source>
</evidence>
<keyword evidence="13" id="KW-0675">Receptor</keyword>
<feature type="region of interest" description="Disordered" evidence="10">
    <location>
        <begin position="1"/>
        <end position="39"/>
    </location>
</feature>
<keyword evidence="7 8" id="KW-0998">Cell outer membrane</keyword>
<name>A0A547PCE0_9SPHN</name>
<evidence type="ECO:0000313" key="14">
    <source>
        <dbReference type="Proteomes" id="UP000316343"/>
    </source>
</evidence>
<gene>
    <name evidence="13" type="ORF">FGU71_07990</name>
</gene>
<dbReference type="GO" id="GO:0009279">
    <property type="term" value="C:cell outer membrane"/>
    <property type="evidence" value="ECO:0007669"/>
    <property type="project" value="UniProtKB-SubCell"/>
</dbReference>
<evidence type="ECO:0000256" key="4">
    <source>
        <dbReference type="ARBA" id="ARBA00022692"/>
    </source>
</evidence>
<evidence type="ECO:0000259" key="11">
    <source>
        <dbReference type="Pfam" id="PF00593"/>
    </source>
</evidence>
<comment type="subcellular location">
    <subcellularLocation>
        <location evidence="1 8">Cell outer membrane</location>
        <topology evidence="1 8">Multi-pass membrane protein</topology>
    </subcellularLocation>
</comment>
<comment type="caution">
    <text evidence="13">The sequence shown here is derived from an EMBL/GenBank/DDBJ whole genome shotgun (WGS) entry which is preliminary data.</text>
</comment>
<keyword evidence="6 8" id="KW-0472">Membrane</keyword>
<dbReference type="Proteomes" id="UP000316343">
    <property type="component" value="Unassembled WGS sequence"/>
</dbReference>
<organism evidence="13 14">
    <name type="scientific">Erythrobacter insulae</name>
    <dbReference type="NCBI Taxonomy" id="2584124"/>
    <lineage>
        <taxon>Bacteria</taxon>
        <taxon>Pseudomonadati</taxon>
        <taxon>Pseudomonadota</taxon>
        <taxon>Alphaproteobacteria</taxon>
        <taxon>Sphingomonadales</taxon>
        <taxon>Erythrobacteraceae</taxon>
        <taxon>Erythrobacter/Porphyrobacter group</taxon>
        <taxon>Erythrobacter</taxon>
    </lineage>
</organism>
<keyword evidence="2 8" id="KW-0813">Transport</keyword>
<keyword evidence="5 9" id="KW-0798">TonB box</keyword>
<evidence type="ECO:0000259" key="12">
    <source>
        <dbReference type="Pfam" id="PF07715"/>
    </source>
</evidence>
<dbReference type="PANTHER" id="PTHR47234">
    <property type="match status" value="1"/>
</dbReference>
<evidence type="ECO:0000256" key="7">
    <source>
        <dbReference type="ARBA" id="ARBA00023237"/>
    </source>
</evidence>
<dbReference type="PROSITE" id="PS52016">
    <property type="entry name" value="TONB_DEPENDENT_REC_3"/>
    <property type="match status" value="1"/>
</dbReference>
<dbReference type="InterPro" id="IPR012910">
    <property type="entry name" value="Plug_dom"/>
</dbReference>
<evidence type="ECO:0000256" key="1">
    <source>
        <dbReference type="ARBA" id="ARBA00004571"/>
    </source>
</evidence>
<dbReference type="OrthoDB" id="7394476at2"/>
<evidence type="ECO:0000256" key="10">
    <source>
        <dbReference type="SAM" id="MobiDB-lite"/>
    </source>
</evidence>